<gene>
    <name evidence="1" type="ORF">STRTUCAR8_04831</name>
</gene>
<dbReference type="Proteomes" id="UP000010931">
    <property type="component" value="Unassembled WGS sequence"/>
</dbReference>
<name>L7EUR0_STRT8</name>
<sequence length="33" mass="3362">APAAPTRPIPYLGAAPPDPPVALNALVLKRRTG</sequence>
<dbReference type="EMBL" id="AEJB01000632">
    <property type="protein sequence ID" value="ELP62105.1"/>
    <property type="molecule type" value="Genomic_DNA"/>
</dbReference>
<accession>L7EUR0</accession>
<evidence type="ECO:0000313" key="2">
    <source>
        <dbReference type="Proteomes" id="UP000010931"/>
    </source>
</evidence>
<protein>
    <submittedName>
        <fullName evidence="1">Uncharacterized protein</fullName>
    </submittedName>
</protein>
<dbReference type="AlphaFoldDB" id="L7EUR0"/>
<evidence type="ECO:0000313" key="1">
    <source>
        <dbReference type="EMBL" id="ELP62105.1"/>
    </source>
</evidence>
<comment type="caution">
    <text evidence="1">The sequence shown here is derived from an EMBL/GenBank/DDBJ whole genome shotgun (WGS) entry which is preliminary data.</text>
</comment>
<proteinExistence type="predicted"/>
<feature type="non-terminal residue" evidence="1">
    <location>
        <position position="1"/>
    </location>
</feature>
<organism evidence="1 2">
    <name type="scientific">Streptomyces turgidiscabies (strain Car8)</name>
    <dbReference type="NCBI Taxonomy" id="698760"/>
    <lineage>
        <taxon>Bacteria</taxon>
        <taxon>Bacillati</taxon>
        <taxon>Actinomycetota</taxon>
        <taxon>Actinomycetes</taxon>
        <taxon>Kitasatosporales</taxon>
        <taxon>Streptomycetaceae</taxon>
        <taxon>Streptomyces</taxon>
    </lineage>
</organism>
<keyword evidence="2" id="KW-1185">Reference proteome</keyword>
<reference evidence="1 2" key="1">
    <citation type="journal article" date="2011" name="Plasmid">
        <title>Streptomyces turgidiscabies Car8 contains a modular pathogenicity island that shares virulence genes with other actinobacterial plant pathogens.</title>
        <authorList>
            <person name="Huguet-Tapia J.C."/>
            <person name="Badger J.H."/>
            <person name="Loria R."/>
            <person name="Pettis G.S."/>
        </authorList>
    </citation>
    <scope>NUCLEOTIDE SEQUENCE [LARGE SCALE GENOMIC DNA]</scope>
    <source>
        <strain evidence="1 2">Car8</strain>
    </source>
</reference>